<keyword evidence="2" id="KW-1185">Reference proteome</keyword>
<reference evidence="1 2" key="2">
    <citation type="journal article" date="2022" name="Mol. Ecol. Resour.">
        <title>The genomes of chicory, endive, great burdock and yacon provide insights into Asteraceae paleo-polyploidization history and plant inulin production.</title>
        <authorList>
            <person name="Fan W."/>
            <person name="Wang S."/>
            <person name="Wang H."/>
            <person name="Wang A."/>
            <person name="Jiang F."/>
            <person name="Liu H."/>
            <person name="Zhao H."/>
            <person name="Xu D."/>
            <person name="Zhang Y."/>
        </authorList>
    </citation>
    <scope>NUCLEOTIDE SEQUENCE [LARGE SCALE GENOMIC DNA]</scope>
    <source>
        <strain evidence="2">cv. Niubang</strain>
    </source>
</reference>
<evidence type="ECO:0000313" key="1">
    <source>
        <dbReference type="EMBL" id="KAI3769470.1"/>
    </source>
</evidence>
<gene>
    <name evidence="1" type="ORF">L6452_00573</name>
</gene>
<proteinExistence type="predicted"/>
<accession>A0ACB9FEA2</accession>
<name>A0ACB9FEA2_ARCLA</name>
<dbReference type="Proteomes" id="UP001055879">
    <property type="component" value="Linkage Group LG01"/>
</dbReference>
<comment type="caution">
    <text evidence="1">The sequence shown here is derived from an EMBL/GenBank/DDBJ whole genome shotgun (WGS) entry which is preliminary data.</text>
</comment>
<dbReference type="EMBL" id="CM042047">
    <property type="protein sequence ID" value="KAI3769470.1"/>
    <property type="molecule type" value="Genomic_DNA"/>
</dbReference>
<organism evidence="1 2">
    <name type="scientific">Arctium lappa</name>
    <name type="common">Greater burdock</name>
    <name type="synonym">Lappa major</name>
    <dbReference type="NCBI Taxonomy" id="4217"/>
    <lineage>
        <taxon>Eukaryota</taxon>
        <taxon>Viridiplantae</taxon>
        <taxon>Streptophyta</taxon>
        <taxon>Embryophyta</taxon>
        <taxon>Tracheophyta</taxon>
        <taxon>Spermatophyta</taxon>
        <taxon>Magnoliopsida</taxon>
        <taxon>eudicotyledons</taxon>
        <taxon>Gunneridae</taxon>
        <taxon>Pentapetalae</taxon>
        <taxon>asterids</taxon>
        <taxon>campanulids</taxon>
        <taxon>Asterales</taxon>
        <taxon>Asteraceae</taxon>
        <taxon>Carduoideae</taxon>
        <taxon>Cardueae</taxon>
        <taxon>Arctiinae</taxon>
        <taxon>Arctium</taxon>
    </lineage>
</organism>
<reference evidence="2" key="1">
    <citation type="journal article" date="2022" name="Mol. Ecol. Resour.">
        <title>The genomes of chicory, endive, great burdock and yacon provide insights into Asteraceae palaeo-polyploidization history and plant inulin production.</title>
        <authorList>
            <person name="Fan W."/>
            <person name="Wang S."/>
            <person name="Wang H."/>
            <person name="Wang A."/>
            <person name="Jiang F."/>
            <person name="Liu H."/>
            <person name="Zhao H."/>
            <person name="Xu D."/>
            <person name="Zhang Y."/>
        </authorList>
    </citation>
    <scope>NUCLEOTIDE SEQUENCE [LARGE SCALE GENOMIC DNA]</scope>
    <source>
        <strain evidence="2">cv. Niubang</strain>
    </source>
</reference>
<protein>
    <submittedName>
        <fullName evidence="1">Uncharacterized protein</fullName>
    </submittedName>
</protein>
<evidence type="ECO:0000313" key="2">
    <source>
        <dbReference type="Proteomes" id="UP001055879"/>
    </source>
</evidence>
<sequence length="74" mass="8537">MAKQKIVVKVAMHSEKKARKALQIVVSVCGHTDLVSVGVEKEKKTDKEKEDYEFYPYQYYYGCYGAPAPYYAYT</sequence>